<comment type="caution">
    <text evidence="5">The sequence shown here is derived from an EMBL/GenBank/DDBJ whole genome shotgun (WGS) entry which is preliminary data.</text>
</comment>
<evidence type="ECO:0000256" key="1">
    <source>
        <dbReference type="ARBA" id="ARBA00007867"/>
    </source>
</evidence>
<dbReference type="InterPro" id="IPR015576">
    <property type="entry name" value="Spermine_synthase_animal"/>
</dbReference>
<dbReference type="Gene3D" id="2.30.140.10">
    <property type="entry name" value="Spermidine synthase, tetramerisation domain"/>
    <property type="match status" value="1"/>
</dbReference>
<feature type="domain" description="PABS" evidence="4">
    <location>
        <begin position="131"/>
        <end position="227"/>
    </location>
</feature>
<dbReference type="InterPro" id="IPR029063">
    <property type="entry name" value="SAM-dependent_MTases_sf"/>
</dbReference>
<dbReference type="InterPro" id="IPR030373">
    <property type="entry name" value="PABS_CS"/>
</dbReference>
<dbReference type="AlphaFoldDB" id="A0AAD9JKQ4"/>
<keyword evidence="6" id="KW-1185">Reference proteome</keyword>
<keyword evidence="3" id="KW-0620">Polyamine biosynthesis</keyword>
<dbReference type="GO" id="GO:0006597">
    <property type="term" value="P:spermine biosynthetic process"/>
    <property type="evidence" value="ECO:0007669"/>
    <property type="project" value="InterPro"/>
</dbReference>
<evidence type="ECO:0000256" key="3">
    <source>
        <dbReference type="PROSITE-ProRule" id="PRU00354"/>
    </source>
</evidence>
<dbReference type="PROSITE" id="PS01330">
    <property type="entry name" value="PABS_1"/>
    <property type="match status" value="1"/>
</dbReference>
<comment type="caution">
    <text evidence="3">Lacks conserved residue(s) required for the propagation of feature annotation.</text>
</comment>
<dbReference type="InterPro" id="IPR035246">
    <property type="entry name" value="Spermidine_synt_N"/>
</dbReference>
<dbReference type="Pfam" id="PF17284">
    <property type="entry name" value="Spermine_synt_N"/>
    <property type="match status" value="1"/>
</dbReference>
<name>A0AAD9JKQ4_9ANNE</name>
<dbReference type="GO" id="GO:0016768">
    <property type="term" value="F:spermine synthase activity"/>
    <property type="evidence" value="ECO:0007669"/>
    <property type="project" value="InterPro"/>
</dbReference>
<comment type="similarity">
    <text evidence="1">Belongs to the spermidine/spermine synthase family.</text>
</comment>
<dbReference type="Pfam" id="PF01564">
    <property type="entry name" value="Spermine_synth"/>
    <property type="match status" value="1"/>
</dbReference>
<gene>
    <name evidence="5" type="ORF">LSH36_251g01000</name>
</gene>
<dbReference type="Gene3D" id="3.40.50.150">
    <property type="entry name" value="Vaccinia Virus protein VP39"/>
    <property type="match status" value="2"/>
</dbReference>
<sequence length="341" mass="38722">MAAHTICMYMKVDGAGLDKAETWRRLEAVVVKALGGQSANPTVVSLSNNCEHDKVIIIPGNNGSHAVMRVYSSGLITLDIQHLITSEYKTTEDSPYNMEFIRMLENDIKHDLSDLLVEMNSLYAPIRRGQTVWPYAVSADDRILEMDYDELIFEKKSRYQTIRIFHSREFGNVLFLDGDAMLGESDLIYTRSLLCDGGESYSDKEILILGGGDGGLLHELLKEKPKMIMIEDCVKVLHDSIKSGKQYDYVINDLTEFPVEKAVKGFGYDLKTTSLITELSLKAIKPGGKVLARGNCWGAYDYREHFEREMRQLNCDFKRRDVFVPSFQETYPFHFSSIDHG</sequence>
<dbReference type="InterPro" id="IPR030374">
    <property type="entry name" value="PABS"/>
</dbReference>
<proteinExistence type="inferred from homology"/>
<dbReference type="PROSITE" id="PS51006">
    <property type="entry name" value="PABS_2"/>
    <property type="match status" value="1"/>
</dbReference>
<evidence type="ECO:0000313" key="6">
    <source>
        <dbReference type="Proteomes" id="UP001208570"/>
    </source>
</evidence>
<dbReference type="SUPFAM" id="SSF53335">
    <property type="entry name" value="S-adenosyl-L-methionine-dependent methyltransferases"/>
    <property type="match status" value="1"/>
</dbReference>
<dbReference type="InterPro" id="IPR037163">
    <property type="entry name" value="Spermidine_synt_N_sf"/>
</dbReference>
<organism evidence="5 6">
    <name type="scientific">Paralvinella palmiformis</name>
    <dbReference type="NCBI Taxonomy" id="53620"/>
    <lineage>
        <taxon>Eukaryota</taxon>
        <taxon>Metazoa</taxon>
        <taxon>Spiralia</taxon>
        <taxon>Lophotrochozoa</taxon>
        <taxon>Annelida</taxon>
        <taxon>Polychaeta</taxon>
        <taxon>Sedentaria</taxon>
        <taxon>Canalipalpata</taxon>
        <taxon>Terebellida</taxon>
        <taxon>Terebelliformia</taxon>
        <taxon>Alvinellidae</taxon>
        <taxon>Paralvinella</taxon>
    </lineage>
</organism>
<dbReference type="EMBL" id="JAODUP010000251">
    <property type="protein sequence ID" value="KAK2154998.1"/>
    <property type="molecule type" value="Genomic_DNA"/>
</dbReference>
<evidence type="ECO:0000313" key="5">
    <source>
        <dbReference type="EMBL" id="KAK2154998.1"/>
    </source>
</evidence>
<evidence type="ECO:0000259" key="4">
    <source>
        <dbReference type="PROSITE" id="PS51006"/>
    </source>
</evidence>
<evidence type="ECO:0000256" key="2">
    <source>
        <dbReference type="ARBA" id="ARBA00022679"/>
    </source>
</evidence>
<protein>
    <recommendedName>
        <fullName evidence="4">PABS domain-containing protein</fullName>
    </recommendedName>
</protein>
<dbReference type="PANTHER" id="PTHR46315">
    <property type="entry name" value="SPERMINE SYNTHASE"/>
    <property type="match status" value="1"/>
</dbReference>
<dbReference type="Proteomes" id="UP001208570">
    <property type="component" value="Unassembled WGS sequence"/>
</dbReference>
<keyword evidence="2 3" id="KW-0808">Transferase</keyword>
<dbReference type="PANTHER" id="PTHR46315:SF1">
    <property type="entry name" value="SPERMINE SYNTHASE"/>
    <property type="match status" value="1"/>
</dbReference>
<reference evidence="5" key="1">
    <citation type="journal article" date="2023" name="Mol. Biol. Evol.">
        <title>Third-Generation Sequencing Reveals the Adaptive Role of the Epigenome in Three Deep-Sea Polychaetes.</title>
        <authorList>
            <person name="Perez M."/>
            <person name="Aroh O."/>
            <person name="Sun Y."/>
            <person name="Lan Y."/>
            <person name="Juniper S.K."/>
            <person name="Young C.R."/>
            <person name="Angers B."/>
            <person name="Qian P.Y."/>
        </authorList>
    </citation>
    <scope>NUCLEOTIDE SEQUENCE</scope>
    <source>
        <strain evidence="5">P08H-3</strain>
    </source>
</reference>
<accession>A0AAD9JKQ4</accession>